<keyword evidence="1" id="KW-1133">Transmembrane helix</keyword>
<reference evidence="2 3" key="1">
    <citation type="submission" date="2021-06" db="EMBL/GenBank/DDBJ databases">
        <title>Caerostris darwini draft genome.</title>
        <authorList>
            <person name="Kono N."/>
            <person name="Arakawa K."/>
        </authorList>
    </citation>
    <scope>NUCLEOTIDE SEQUENCE [LARGE SCALE GENOMIC DNA]</scope>
</reference>
<sequence length="103" mass="11701">MSNDVFEDSEPGNTILRRVIVKVFFFFLNSCCFVSEWKREHVIWNARRFMDDSDVQIPTSPAAIAGFPAIVKEIATLTPLVFYGGHVKFCPCVCFCLITYLVA</sequence>
<name>A0AAV4N9Z2_9ARAC</name>
<gene>
    <name evidence="2" type="ORF">CDAR_224791</name>
</gene>
<dbReference type="EMBL" id="BPLQ01001402">
    <property type="protein sequence ID" value="GIX81508.1"/>
    <property type="molecule type" value="Genomic_DNA"/>
</dbReference>
<organism evidence="2 3">
    <name type="scientific">Caerostris darwini</name>
    <dbReference type="NCBI Taxonomy" id="1538125"/>
    <lineage>
        <taxon>Eukaryota</taxon>
        <taxon>Metazoa</taxon>
        <taxon>Ecdysozoa</taxon>
        <taxon>Arthropoda</taxon>
        <taxon>Chelicerata</taxon>
        <taxon>Arachnida</taxon>
        <taxon>Araneae</taxon>
        <taxon>Araneomorphae</taxon>
        <taxon>Entelegynae</taxon>
        <taxon>Araneoidea</taxon>
        <taxon>Araneidae</taxon>
        <taxon>Caerostris</taxon>
    </lineage>
</organism>
<protein>
    <submittedName>
        <fullName evidence="2">Uncharacterized protein</fullName>
    </submittedName>
</protein>
<keyword evidence="3" id="KW-1185">Reference proteome</keyword>
<evidence type="ECO:0000256" key="1">
    <source>
        <dbReference type="SAM" id="Phobius"/>
    </source>
</evidence>
<dbReference type="AlphaFoldDB" id="A0AAV4N9Z2"/>
<dbReference type="Proteomes" id="UP001054837">
    <property type="component" value="Unassembled WGS sequence"/>
</dbReference>
<keyword evidence="1" id="KW-0812">Transmembrane</keyword>
<proteinExistence type="predicted"/>
<accession>A0AAV4N9Z2</accession>
<evidence type="ECO:0000313" key="2">
    <source>
        <dbReference type="EMBL" id="GIX81508.1"/>
    </source>
</evidence>
<keyword evidence="1" id="KW-0472">Membrane</keyword>
<feature type="transmembrane region" description="Helical" evidence="1">
    <location>
        <begin position="20"/>
        <end position="37"/>
    </location>
</feature>
<evidence type="ECO:0000313" key="3">
    <source>
        <dbReference type="Proteomes" id="UP001054837"/>
    </source>
</evidence>
<comment type="caution">
    <text evidence="2">The sequence shown here is derived from an EMBL/GenBank/DDBJ whole genome shotgun (WGS) entry which is preliminary data.</text>
</comment>